<comment type="pathway">
    <text evidence="4">Purine metabolism; AMP biosynthesis via salvage pathway; AMP from ADP: step 1/1.</text>
</comment>
<dbReference type="EC" id="2.7.4.3" evidence="4 6"/>
<dbReference type="EMBL" id="MT631382">
    <property type="protein sequence ID" value="QNO49548.1"/>
    <property type="molecule type" value="Genomic_DNA"/>
</dbReference>
<keyword evidence="4" id="KW-0862">Zinc</keyword>
<feature type="binding site" evidence="4">
    <location>
        <position position="32"/>
    </location>
    <ligand>
        <name>AMP</name>
        <dbReference type="ChEBI" id="CHEBI:456215"/>
    </ligand>
</feature>
<dbReference type="NCBIfam" id="TIGR01351">
    <property type="entry name" value="adk"/>
    <property type="match status" value="1"/>
</dbReference>
<comment type="function">
    <text evidence="4">Catalyzes the reversible transfer of the terminal phosphate group between ATP and AMP. Plays an important role in cellular energy homeostasis and in adenine nucleotide metabolism.</text>
</comment>
<feature type="domain" description="Adenylate kinase active site lid" evidence="7">
    <location>
        <begin position="126"/>
        <end position="160"/>
    </location>
</feature>
<feature type="binding site" evidence="4">
    <location>
        <position position="37"/>
    </location>
    <ligand>
        <name>AMP</name>
        <dbReference type="ChEBI" id="CHEBI:456215"/>
    </ligand>
</feature>
<dbReference type="Pfam" id="PF00406">
    <property type="entry name" value="ADK"/>
    <property type="match status" value="1"/>
</dbReference>
<sequence>MTNIILLGPPGSGKGTQAKLLAERINAPHISTGDILRAAKGTELGDRASEYMNRGELVPDSILIAIVEDRLAKPDCASGCILDGYPRTIPQADALNRILSGLDLRIDLVINIDVPDDRLVARLSARRVCECGATYQLTFNPPQTEGVCDLCGGALYQRDDDTEESVRNRLIVYKRETQPLIDYYENLGLLTTIDGSGSIKEISGEIYAHVQ</sequence>
<feature type="binding site" evidence="4">
    <location>
        <position position="197"/>
    </location>
    <ligand>
        <name>ATP</name>
        <dbReference type="ChEBI" id="CHEBI:30616"/>
    </ligand>
</feature>
<dbReference type="NCBIfam" id="NF001380">
    <property type="entry name" value="PRK00279.1-2"/>
    <property type="match status" value="1"/>
</dbReference>
<feature type="binding site" evidence="4">
    <location>
        <begin position="56"/>
        <end position="58"/>
    </location>
    <ligand>
        <name>AMP</name>
        <dbReference type="ChEBI" id="CHEBI:456215"/>
    </ligand>
</feature>
<dbReference type="GO" id="GO:0044209">
    <property type="term" value="P:AMP salvage"/>
    <property type="evidence" value="ECO:0007669"/>
    <property type="project" value="UniProtKB-UniRule"/>
</dbReference>
<dbReference type="GO" id="GO:0004017">
    <property type="term" value="F:AMP kinase activity"/>
    <property type="evidence" value="ECO:0007669"/>
    <property type="project" value="UniProtKB-UniRule"/>
</dbReference>
<feature type="binding site" evidence="4">
    <location>
        <position position="148"/>
    </location>
    <ligand>
        <name>Zn(2+)</name>
        <dbReference type="ChEBI" id="CHEBI:29105"/>
        <note>structural</note>
    </ligand>
</feature>
<dbReference type="InterPro" id="IPR007862">
    <property type="entry name" value="Adenylate_kinase_lid-dom"/>
</dbReference>
<keyword evidence="4" id="KW-0545">Nucleotide biosynthesis</keyword>
<dbReference type="SUPFAM" id="SSF52540">
    <property type="entry name" value="P-loop containing nucleoside triphosphate hydrolases"/>
    <property type="match status" value="1"/>
</dbReference>
<dbReference type="NCBIfam" id="NF011100">
    <property type="entry name" value="PRK14527.1"/>
    <property type="match status" value="1"/>
</dbReference>
<dbReference type="PRINTS" id="PR00094">
    <property type="entry name" value="ADENYLTKNASE"/>
</dbReference>
<feature type="binding site" evidence="4">
    <location>
        <position position="129"/>
    </location>
    <ligand>
        <name>Zn(2+)</name>
        <dbReference type="ChEBI" id="CHEBI:29105"/>
        <note>structural</note>
    </ligand>
</feature>
<dbReference type="GO" id="GO:0005737">
    <property type="term" value="C:cytoplasm"/>
    <property type="evidence" value="ECO:0007669"/>
    <property type="project" value="UniProtKB-SubCell"/>
</dbReference>
<evidence type="ECO:0000259" key="7">
    <source>
        <dbReference type="Pfam" id="PF05191"/>
    </source>
</evidence>
<dbReference type="UniPathway" id="UPA00588">
    <property type="reaction ID" value="UER00649"/>
</dbReference>
<dbReference type="FunFam" id="3.40.50.300:FF:000106">
    <property type="entry name" value="Adenylate kinase mitochondrial"/>
    <property type="match status" value="1"/>
</dbReference>
<dbReference type="HAMAP" id="MF_00235">
    <property type="entry name" value="Adenylate_kinase_Adk"/>
    <property type="match status" value="1"/>
</dbReference>
<dbReference type="GO" id="GO:0005524">
    <property type="term" value="F:ATP binding"/>
    <property type="evidence" value="ECO:0007669"/>
    <property type="project" value="UniProtKB-UniRule"/>
</dbReference>
<evidence type="ECO:0000256" key="4">
    <source>
        <dbReference type="HAMAP-Rule" id="MF_00235"/>
    </source>
</evidence>
<evidence type="ECO:0000256" key="3">
    <source>
        <dbReference type="ARBA" id="ARBA00022777"/>
    </source>
</evidence>
<evidence type="ECO:0000256" key="5">
    <source>
        <dbReference type="RuleBase" id="RU003330"/>
    </source>
</evidence>
<comment type="similarity">
    <text evidence="4 5">Belongs to the adenylate kinase family.</text>
</comment>
<dbReference type="GO" id="GO:0008270">
    <property type="term" value="F:zinc ion binding"/>
    <property type="evidence" value="ECO:0007669"/>
    <property type="project" value="UniProtKB-UniRule"/>
</dbReference>
<keyword evidence="2 4" id="KW-0547">Nucleotide-binding</keyword>
<keyword evidence="3 4" id="KW-0418">Kinase</keyword>
<evidence type="ECO:0000313" key="8">
    <source>
        <dbReference type="EMBL" id="QNO49548.1"/>
    </source>
</evidence>
<comment type="domain">
    <text evidence="4">Consists of three domains, a large central CORE domain and two small peripheral domains, NMPbind and LID, which undergo movements during catalysis. The LID domain closes over the site of phosphoryl transfer upon ATP binding. Assembling and dissambling the active center during each catalytic cycle provides an effective means to prevent ATP hydrolysis. Some bacteria have evolved a zinc-coordinating structure that stabilizes the LID domain.</text>
</comment>
<protein>
    <recommendedName>
        <fullName evidence="4 6">Adenylate kinase</fullName>
        <shortName evidence="4">AK</shortName>
        <ecNumber evidence="4 6">2.7.4.3</ecNumber>
    </recommendedName>
    <alternativeName>
        <fullName evidence="4">ATP-AMP transphosphorylase</fullName>
    </alternativeName>
    <alternativeName>
        <fullName evidence="4">ATP:AMP phosphotransferase</fullName>
    </alternativeName>
    <alternativeName>
        <fullName evidence="4">Adenylate monophosphate kinase</fullName>
    </alternativeName>
</protein>
<dbReference type="PANTHER" id="PTHR23359">
    <property type="entry name" value="NUCLEOTIDE KINASE"/>
    <property type="match status" value="1"/>
</dbReference>
<gene>
    <name evidence="4 8" type="primary">adk</name>
    <name evidence="8" type="ORF">HIGBABBE_00021</name>
</gene>
<dbReference type="PROSITE" id="PS00113">
    <property type="entry name" value="ADENYLATE_KINASE"/>
    <property type="match status" value="1"/>
</dbReference>
<dbReference type="Gene3D" id="3.40.50.300">
    <property type="entry name" value="P-loop containing nucleotide triphosphate hydrolases"/>
    <property type="match status" value="1"/>
</dbReference>
<organism evidence="8">
    <name type="scientific">Candidatus Methanogaster sp. ANME-2c ERB4</name>
    <dbReference type="NCBI Taxonomy" id="2759911"/>
    <lineage>
        <taxon>Archaea</taxon>
        <taxon>Methanobacteriati</taxon>
        <taxon>Methanobacteriota</taxon>
        <taxon>Stenosarchaea group</taxon>
        <taxon>Methanomicrobia</taxon>
        <taxon>Methanosarcinales</taxon>
        <taxon>ANME-2 cluster</taxon>
        <taxon>Candidatus Methanogasteraceae</taxon>
        <taxon>Candidatus Methanogaster</taxon>
    </lineage>
</organism>
<reference evidence="8" key="1">
    <citation type="submission" date="2020-06" db="EMBL/GenBank/DDBJ databases">
        <title>Unique genomic features of the anaerobic methanotrophic archaea.</title>
        <authorList>
            <person name="Chadwick G.L."/>
            <person name="Skennerton C.T."/>
            <person name="Laso-Perez R."/>
            <person name="Leu A.O."/>
            <person name="Speth D.R."/>
            <person name="Yu H."/>
            <person name="Morgan-Lang C."/>
            <person name="Hatzenpichler R."/>
            <person name="Goudeau D."/>
            <person name="Malmstrom R."/>
            <person name="Brazelton W.J."/>
            <person name="Woyke T."/>
            <person name="Hallam S.J."/>
            <person name="Tyson G.W."/>
            <person name="Wegener G."/>
            <person name="Boetius A."/>
            <person name="Orphan V."/>
        </authorList>
    </citation>
    <scope>NUCLEOTIDE SEQUENCE</scope>
</reference>
<feature type="binding site" evidence="4">
    <location>
        <position position="169"/>
    </location>
    <ligand>
        <name>AMP</name>
        <dbReference type="ChEBI" id="CHEBI:456215"/>
    </ligand>
</feature>
<dbReference type="InterPro" id="IPR000850">
    <property type="entry name" value="Adenylat/UMP-CMP_kin"/>
</dbReference>
<feature type="binding site" evidence="4">
    <location>
        <begin position="84"/>
        <end position="87"/>
    </location>
    <ligand>
        <name>AMP</name>
        <dbReference type="ChEBI" id="CHEBI:456215"/>
    </ligand>
</feature>
<proteinExistence type="inferred from homology"/>
<dbReference type="AlphaFoldDB" id="A0A7G9YNG4"/>
<feature type="binding site" evidence="4">
    <location>
        <begin position="11"/>
        <end position="16"/>
    </location>
    <ligand>
        <name>ATP</name>
        <dbReference type="ChEBI" id="CHEBI:30616"/>
    </ligand>
</feature>
<feature type="binding site" evidence="4">
    <location>
        <position position="131"/>
    </location>
    <ligand>
        <name>Zn(2+)</name>
        <dbReference type="ChEBI" id="CHEBI:29105"/>
        <note>structural</note>
    </ligand>
</feature>
<keyword evidence="4" id="KW-0479">Metal-binding</keyword>
<dbReference type="NCBIfam" id="NF001381">
    <property type="entry name" value="PRK00279.1-3"/>
    <property type="match status" value="1"/>
</dbReference>
<dbReference type="CDD" id="cd01428">
    <property type="entry name" value="ADK"/>
    <property type="match status" value="1"/>
</dbReference>
<comment type="subcellular location">
    <subcellularLocation>
        <location evidence="4 6">Cytoplasm</location>
    </subcellularLocation>
</comment>
<dbReference type="InterPro" id="IPR027417">
    <property type="entry name" value="P-loop_NTPase"/>
</dbReference>
<accession>A0A7G9YNG4</accession>
<keyword evidence="4" id="KW-0963">Cytoplasm</keyword>
<feature type="binding site" evidence="4">
    <location>
        <position position="151"/>
    </location>
    <ligand>
        <name>Zn(2+)</name>
        <dbReference type="ChEBI" id="CHEBI:29105"/>
        <note>structural</note>
    </ligand>
</feature>
<evidence type="ECO:0000256" key="1">
    <source>
        <dbReference type="ARBA" id="ARBA00022679"/>
    </source>
</evidence>
<keyword evidence="4 6" id="KW-0067">ATP-binding</keyword>
<keyword evidence="1 4" id="KW-0808">Transferase</keyword>
<comment type="caution">
    <text evidence="4">Lacks conserved residue(s) required for the propagation of feature annotation.</text>
</comment>
<comment type="subunit">
    <text evidence="4 6">Monomer.</text>
</comment>
<feature type="binding site" evidence="4">
    <location>
        <position position="158"/>
    </location>
    <ligand>
        <name>AMP</name>
        <dbReference type="ChEBI" id="CHEBI:456215"/>
    </ligand>
</feature>
<name>A0A7G9YNG4_9EURY</name>
<dbReference type="Pfam" id="PF05191">
    <property type="entry name" value="ADK_lid"/>
    <property type="match status" value="1"/>
</dbReference>
<feature type="binding site" evidence="4">
    <location>
        <begin position="134"/>
        <end position="135"/>
    </location>
    <ligand>
        <name>ATP</name>
        <dbReference type="ChEBI" id="CHEBI:30616"/>
    </ligand>
</feature>
<feature type="binding site" evidence="4">
    <location>
        <position position="126"/>
    </location>
    <ligand>
        <name>ATP</name>
        <dbReference type="ChEBI" id="CHEBI:30616"/>
    </ligand>
</feature>
<comment type="catalytic activity">
    <reaction evidence="4 6">
        <text>AMP + ATP = 2 ADP</text>
        <dbReference type="Rhea" id="RHEA:12973"/>
        <dbReference type="ChEBI" id="CHEBI:30616"/>
        <dbReference type="ChEBI" id="CHEBI:456215"/>
        <dbReference type="ChEBI" id="CHEBI:456216"/>
        <dbReference type="EC" id="2.7.4.3"/>
    </reaction>
</comment>
<evidence type="ECO:0000256" key="6">
    <source>
        <dbReference type="RuleBase" id="RU003331"/>
    </source>
</evidence>
<feature type="binding site" evidence="4">
    <location>
        <position position="91"/>
    </location>
    <ligand>
        <name>AMP</name>
        <dbReference type="ChEBI" id="CHEBI:456215"/>
    </ligand>
</feature>
<evidence type="ECO:0000256" key="2">
    <source>
        <dbReference type="ARBA" id="ARBA00022741"/>
    </source>
</evidence>
<dbReference type="InterPro" id="IPR033690">
    <property type="entry name" value="Adenylat_kinase_CS"/>
</dbReference>
<dbReference type="InterPro" id="IPR006259">
    <property type="entry name" value="Adenyl_kin_sub"/>
</dbReference>